<dbReference type="Proteomes" id="UP000807159">
    <property type="component" value="Chromosome 8"/>
</dbReference>
<proteinExistence type="predicted"/>
<feature type="non-terminal residue" evidence="2">
    <location>
        <position position="139"/>
    </location>
</feature>
<evidence type="ECO:0000313" key="2">
    <source>
        <dbReference type="EMBL" id="KAH8502153.1"/>
    </source>
</evidence>
<protein>
    <submittedName>
        <fullName evidence="2">Uncharacterized protein</fullName>
    </submittedName>
</protein>
<dbReference type="GO" id="GO:0016020">
    <property type="term" value="C:membrane"/>
    <property type="evidence" value="ECO:0007669"/>
    <property type="project" value="TreeGrafter"/>
</dbReference>
<feature type="non-terminal residue" evidence="2">
    <location>
        <position position="1"/>
    </location>
</feature>
<dbReference type="EMBL" id="JACEGQ020000008">
    <property type="protein sequence ID" value="KAH8502153.1"/>
    <property type="molecule type" value="Genomic_DNA"/>
</dbReference>
<dbReference type="AlphaFoldDB" id="A0A8T2YAF5"/>
<feature type="transmembrane region" description="Helical" evidence="1">
    <location>
        <begin position="96"/>
        <end position="122"/>
    </location>
</feature>
<evidence type="ECO:0000256" key="1">
    <source>
        <dbReference type="SAM" id="Phobius"/>
    </source>
</evidence>
<organism evidence="2 3">
    <name type="scientific">Populus deltoides</name>
    <name type="common">Eastern poplar</name>
    <name type="synonym">Eastern cottonwood</name>
    <dbReference type="NCBI Taxonomy" id="3696"/>
    <lineage>
        <taxon>Eukaryota</taxon>
        <taxon>Viridiplantae</taxon>
        <taxon>Streptophyta</taxon>
        <taxon>Embryophyta</taxon>
        <taxon>Tracheophyta</taxon>
        <taxon>Spermatophyta</taxon>
        <taxon>Magnoliopsida</taxon>
        <taxon>eudicotyledons</taxon>
        <taxon>Gunneridae</taxon>
        <taxon>Pentapetalae</taxon>
        <taxon>rosids</taxon>
        <taxon>fabids</taxon>
        <taxon>Malpighiales</taxon>
        <taxon>Salicaceae</taxon>
        <taxon>Saliceae</taxon>
        <taxon>Populus</taxon>
    </lineage>
</organism>
<dbReference type="PANTHER" id="PTHR24177:SF329">
    <property type="entry name" value="ANKYRIN REPEAT PROTEIN"/>
    <property type="match status" value="1"/>
</dbReference>
<reference evidence="2" key="1">
    <citation type="journal article" date="2021" name="J. Hered.">
        <title>Genome Assembly of Salicaceae Populus deltoides (Eastern Cottonwood) I-69 Based on Nanopore Sequencing and Hi-C Technologies.</title>
        <authorList>
            <person name="Bai S."/>
            <person name="Wu H."/>
            <person name="Zhang J."/>
            <person name="Pan Z."/>
            <person name="Zhao W."/>
            <person name="Li Z."/>
            <person name="Tong C."/>
        </authorList>
    </citation>
    <scope>NUCLEOTIDE SEQUENCE</scope>
    <source>
        <tissue evidence="2">Leaf</tissue>
    </source>
</reference>
<evidence type="ECO:0000313" key="3">
    <source>
        <dbReference type="Proteomes" id="UP000807159"/>
    </source>
</evidence>
<keyword evidence="1" id="KW-0812">Transmembrane</keyword>
<sequence>SSRPQKEVIKLLKFLGIKQIYDVKLNHIYSVEPRHRMVEHISTLDFEKYDEWGLFRAFNNAIKNGIVEMIVEMVKESSRHVIYSENDFLKSLPRKLVIGLCTLFISIATMMVAFCAALRIVMDGGLGAVIPVSLLSGSP</sequence>
<keyword evidence="1" id="KW-0472">Membrane</keyword>
<gene>
    <name evidence="2" type="ORF">H0E87_016791</name>
</gene>
<dbReference type="PANTHER" id="PTHR24177">
    <property type="entry name" value="CASKIN"/>
    <property type="match status" value="1"/>
</dbReference>
<keyword evidence="3" id="KW-1185">Reference proteome</keyword>
<comment type="caution">
    <text evidence="2">The sequence shown here is derived from an EMBL/GenBank/DDBJ whole genome shotgun (WGS) entry which is preliminary data.</text>
</comment>
<name>A0A8T2YAF5_POPDE</name>
<keyword evidence="1" id="KW-1133">Transmembrane helix</keyword>
<accession>A0A8T2YAF5</accession>